<dbReference type="InterPro" id="IPR056609">
    <property type="entry name" value="Elapor1-like_3rd"/>
</dbReference>
<evidence type="ECO:0000313" key="2">
    <source>
        <dbReference type="EMBL" id="VDM18355.1"/>
    </source>
</evidence>
<evidence type="ECO:0000259" key="1">
    <source>
        <dbReference type="Pfam" id="PF23032"/>
    </source>
</evidence>
<dbReference type="AlphaFoldDB" id="A0A3P7GA31"/>
<gene>
    <name evidence="2" type="ORF">WBA_LOCUS10083</name>
</gene>
<feature type="domain" description="Elapor1-like galactose binding" evidence="1">
    <location>
        <begin position="10"/>
        <end position="62"/>
    </location>
</feature>
<dbReference type="InParanoid" id="A0A3P7GA31"/>
<reference evidence="2 3" key="1">
    <citation type="submission" date="2018-11" db="EMBL/GenBank/DDBJ databases">
        <authorList>
            <consortium name="Pathogen Informatics"/>
        </authorList>
    </citation>
    <scope>NUCLEOTIDE SEQUENCE [LARGE SCALE GENOMIC DNA]</scope>
</reference>
<protein>
    <recommendedName>
        <fullName evidence="1">Elapor1-like galactose binding domain-containing protein</fullName>
    </recommendedName>
</protein>
<dbReference type="Pfam" id="PF23032">
    <property type="entry name" value="GBD_ELAPOR1-like_3rd"/>
    <property type="match status" value="1"/>
</dbReference>
<dbReference type="OrthoDB" id="439917at2759"/>
<sequence>MKQLMGNNLKKKGSSEEGNDWYRDRIELKSGHNVISWTVMSYRLDAFYNNDVITISHIDVYGT</sequence>
<dbReference type="Proteomes" id="UP000270924">
    <property type="component" value="Unassembled WGS sequence"/>
</dbReference>
<dbReference type="EMBL" id="UYWW01011054">
    <property type="protein sequence ID" value="VDM18355.1"/>
    <property type="molecule type" value="Genomic_DNA"/>
</dbReference>
<keyword evidence="3" id="KW-1185">Reference proteome</keyword>
<name>A0A3P7GA31_WUCBA</name>
<proteinExistence type="predicted"/>
<evidence type="ECO:0000313" key="3">
    <source>
        <dbReference type="Proteomes" id="UP000270924"/>
    </source>
</evidence>
<accession>A0A3P7GA31</accession>
<organism evidence="2 3">
    <name type="scientific">Wuchereria bancrofti</name>
    <dbReference type="NCBI Taxonomy" id="6293"/>
    <lineage>
        <taxon>Eukaryota</taxon>
        <taxon>Metazoa</taxon>
        <taxon>Ecdysozoa</taxon>
        <taxon>Nematoda</taxon>
        <taxon>Chromadorea</taxon>
        <taxon>Rhabditida</taxon>
        <taxon>Spirurina</taxon>
        <taxon>Spiruromorpha</taxon>
        <taxon>Filarioidea</taxon>
        <taxon>Onchocercidae</taxon>
        <taxon>Wuchereria</taxon>
    </lineage>
</organism>